<feature type="compositionally biased region" description="Basic and acidic residues" evidence="1">
    <location>
        <begin position="236"/>
        <end position="245"/>
    </location>
</feature>
<sequence length="1117" mass="119628">MSSGDPQDGSGLEGRKHGAGSTRASWTPRVEDHRPKHRSRSWTGWPRSAQAATSQLSIFRRLMPSDLAILQIVGGALLSGSVFLIARAVSRSRDRSCTDALRGDAVPFIGSAEQWHNDAEQRAKLTLDQLVRLEKSLPTVGPLTVRTAAPASEPVTPRLAQPYSREFHTSSLVAHPEEPRGSDDEGTREQSEATFQPEEAIPVQAAPAPSQGHPIVHLPEVAAPAERLLNAIRGRADGDSIRPDKQTAPSPTAAPAQPSDVVPASTKSGISNIAPPDLRPNLAATVFKIHDLDREYRDEATSQPKVNQAPTASPRPTAAEIVAQVLAALPPANPQALGRAATVPERQIAQKQDDSGLSRVFIRETENPASPGTYAPQPENGSGASGDDNALSNFSLRSPWDAGTPRPPLAGHDAPTRPSEQARSASEGAVWIAPGAEITIRHTRISGGMIYVGESLPNPRGWGDDNALINPSLTIARKYQPGDDIGVFHSPEYAHLTSAGRRAYIDWLAEGRSDPKAESGLVLLFFYGLERRLFHEREVSEAPVLVAEVERLLTIYGAQGPFRNHAANFLAAAALLVGKAPGRVEPAPATEWLTEIPLATLLHLGAVLAEGRPLDADDALLWVLGTPEARLRTPGQRCFPELRQVFAARFGGRHPKGLALRTPKRRITATYRAASGSFTAVIPGAHENLPDISGISAPLGELRDLLEASQTDLEAYSRLLGRRPEARGSLEAAVLLPAPLREAATAKAAEETRKVLLPLLEGRALTTIAPRALFSAFGITFDEGAKRPPATVLAQLTQRLDVLGFGFEPDRRYGSEAVAVAADMVLFEAPEGAPVDPERPAFMHAKVTVEVAILAAAADGDVSDQEFDAVIRNARAISGLSPAEALRLEAFTWSLRIRAKGGDALRRLAGLPLEARQAIARSAIAAVLSDGQASRIEVAFLERLYRTLGLPPETVHSALHQGTSTDVRASRTGVHAPAAPGTRQGVALDAERLARIRQETTQVSSLLSGIFADEPEPVAATDDEAPVLAPPAEMAARFSGLDSAHGALLETVLVASELTIVEFETRAKELRLFPEGAIETINDWAFDHYEEPVLEADGDLVIVVEHLRAQLLLEEEK</sequence>
<feature type="region of interest" description="Disordered" evidence="1">
    <location>
        <begin position="236"/>
        <end position="278"/>
    </location>
</feature>
<feature type="region of interest" description="Disordered" evidence="1">
    <location>
        <begin position="337"/>
        <end position="428"/>
    </location>
</feature>
<feature type="compositionally biased region" description="Basic and acidic residues" evidence="1">
    <location>
        <begin position="175"/>
        <end position="191"/>
    </location>
</feature>
<evidence type="ECO:0000259" key="2">
    <source>
        <dbReference type="Pfam" id="PF05099"/>
    </source>
</evidence>
<dbReference type="InterPro" id="IPR007791">
    <property type="entry name" value="DjlA_N"/>
</dbReference>
<dbReference type="Proteomes" id="UP000317078">
    <property type="component" value="Unassembled WGS sequence"/>
</dbReference>
<evidence type="ECO:0000313" key="5">
    <source>
        <dbReference type="EMBL" id="TPG53642.1"/>
    </source>
</evidence>
<feature type="domain" description="Co-chaperone DjlA N-terminal" evidence="2">
    <location>
        <begin position="851"/>
        <end position="958"/>
    </location>
</feature>
<evidence type="ECO:0008006" key="7">
    <source>
        <dbReference type="Google" id="ProtNLM"/>
    </source>
</evidence>
<gene>
    <name evidence="5" type="ORF">EAH89_15655</name>
</gene>
<proteinExistence type="predicted"/>
<dbReference type="OrthoDB" id="227636at2"/>
<accession>A0A502FWI5</accession>
<keyword evidence="6" id="KW-1185">Reference proteome</keyword>
<dbReference type="Gene3D" id="1.10.3680.10">
    <property type="entry name" value="TerB-like"/>
    <property type="match status" value="1"/>
</dbReference>
<dbReference type="InterPro" id="IPR028932">
    <property type="entry name" value="TerB-C"/>
</dbReference>
<protein>
    <recommendedName>
        <fullName evidence="7">Tellurite resistance protein TerB</fullName>
    </recommendedName>
</protein>
<evidence type="ECO:0000259" key="3">
    <source>
        <dbReference type="Pfam" id="PF13208"/>
    </source>
</evidence>
<dbReference type="Pfam" id="PF05099">
    <property type="entry name" value="TerB"/>
    <property type="match status" value="1"/>
</dbReference>
<feature type="domain" description="TerB-C" evidence="4">
    <location>
        <begin position="978"/>
        <end position="1111"/>
    </location>
</feature>
<dbReference type="InterPro" id="IPR025266">
    <property type="entry name" value="TerB_N"/>
</dbReference>
<dbReference type="SUPFAM" id="SSF158682">
    <property type="entry name" value="TerB-like"/>
    <property type="match status" value="1"/>
</dbReference>
<feature type="region of interest" description="Disordered" evidence="1">
    <location>
        <begin position="1"/>
        <end position="46"/>
    </location>
</feature>
<feature type="domain" description="TerB N-terminal" evidence="3">
    <location>
        <begin position="434"/>
        <end position="634"/>
    </location>
</feature>
<evidence type="ECO:0000256" key="1">
    <source>
        <dbReference type="SAM" id="MobiDB-lite"/>
    </source>
</evidence>
<dbReference type="CDD" id="cd07176">
    <property type="entry name" value="terB"/>
    <property type="match status" value="1"/>
</dbReference>
<dbReference type="InterPro" id="IPR029024">
    <property type="entry name" value="TerB-like"/>
</dbReference>
<dbReference type="Pfam" id="PF15615">
    <property type="entry name" value="TerB_C"/>
    <property type="match status" value="1"/>
</dbReference>
<feature type="compositionally biased region" description="Low complexity" evidence="1">
    <location>
        <begin position="246"/>
        <end position="259"/>
    </location>
</feature>
<feature type="region of interest" description="Disordered" evidence="1">
    <location>
        <begin position="169"/>
        <end position="195"/>
    </location>
</feature>
<comment type="caution">
    <text evidence="5">The sequence shown here is derived from an EMBL/GenBank/DDBJ whole genome shotgun (WGS) entry which is preliminary data.</text>
</comment>
<dbReference type="EMBL" id="RCZP01000015">
    <property type="protein sequence ID" value="TPG53642.1"/>
    <property type="molecule type" value="Genomic_DNA"/>
</dbReference>
<dbReference type="Pfam" id="PF13208">
    <property type="entry name" value="TerB_N"/>
    <property type="match status" value="1"/>
</dbReference>
<feature type="compositionally biased region" description="Basic and acidic residues" evidence="1">
    <location>
        <begin position="351"/>
        <end position="366"/>
    </location>
</feature>
<reference evidence="5 6" key="1">
    <citation type="journal article" date="2019" name="Environ. Microbiol.">
        <title>Species interactions and distinct microbial communities in high Arctic permafrost affected cryosols are associated with the CH4 and CO2 gas fluxes.</title>
        <authorList>
            <person name="Altshuler I."/>
            <person name="Hamel J."/>
            <person name="Turney S."/>
            <person name="Magnuson E."/>
            <person name="Levesque R."/>
            <person name="Greer C."/>
            <person name="Whyte L.G."/>
        </authorList>
    </citation>
    <scope>NUCLEOTIDE SEQUENCE [LARGE SCALE GENOMIC DNA]</scope>
    <source>
        <strain evidence="5 6">S9.3B</strain>
    </source>
</reference>
<organism evidence="5 6">
    <name type="scientific">Muricoccus nepalensis</name>
    <dbReference type="NCBI Taxonomy" id="1854500"/>
    <lineage>
        <taxon>Bacteria</taxon>
        <taxon>Pseudomonadati</taxon>
        <taxon>Pseudomonadota</taxon>
        <taxon>Alphaproteobacteria</taxon>
        <taxon>Acetobacterales</taxon>
        <taxon>Roseomonadaceae</taxon>
        <taxon>Muricoccus</taxon>
    </lineage>
</organism>
<dbReference type="AlphaFoldDB" id="A0A502FWI5"/>
<name>A0A502FWI5_9PROT</name>
<evidence type="ECO:0000313" key="6">
    <source>
        <dbReference type="Proteomes" id="UP000317078"/>
    </source>
</evidence>
<evidence type="ECO:0000259" key="4">
    <source>
        <dbReference type="Pfam" id="PF15615"/>
    </source>
</evidence>